<dbReference type="GO" id="GO:0051539">
    <property type="term" value="F:4 iron, 4 sulfur cluster binding"/>
    <property type="evidence" value="ECO:0007669"/>
    <property type="project" value="UniProtKB-KW"/>
</dbReference>
<keyword evidence="8" id="KW-1003">Cell membrane</keyword>
<dbReference type="PATRIC" id="fig|1813736.3.peg.3220"/>
<protein>
    <recommendedName>
        <fullName evidence="8">NADH-quinone oxidoreductase subunit I</fullName>
        <ecNumber evidence="8">7.1.1.-</ecNumber>
    </recommendedName>
    <alternativeName>
        <fullName evidence="8">NADH dehydrogenase I subunit I</fullName>
    </alternativeName>
    <alternativeName>
        <fullName evidence="8">NDH-1 subunit I</fullName>
    </alternativeName>
</protein>
<evidence type="ECO:0000256" key="4">
    <source>
        <dbReference type="ARBA" id="ARBA00022737"/>
    </source>
</evidence>
<feature type="binding site" evidence="8">
    <location>
        <position position="55"/>
    </location>
    <ligand>
        <name>[4Fe-4S] cluster</name>
        <dbReference type="ChEBI" id="CHEBI:49883"/>
        <label>1</label>
    </ligand>
</feature>
<evidence type="ECO:0000256" key="6">
    <source>
        <dbReference type="ARBA" id="ARBA00023004"/>
    </source>
</evidence>
<feature type="domain" description="4Fe-4S ferredoxin-type" evidence="9">
    <location>
        <begin position="43"/>
        <end position="72"/>
    </location>
</feature>
<comment type="cofactor">
    <cofactor evidence="8">
        <name>[4Fe-4S] cluster</name>
        <dbReference type="ChEBI" id="CHEBI:49883"/>
    </cofactor>
    <text evidence="8">Binds 2 [4Fe-4S] clusters per subunit.</text>
</comment>
<evidence type="ECO:0000259" key="9">
    <source>
        <dbReference type="PROSITE" id="PS51379"/>
    </source>
</evidence>
<dbReference type="SUPFAM" id="SSF54862">
    <property type="entry name" value="4Fe-4S ferredoxins"/>
    <property type="match status" value="1"/>
</dbReference>
<keyword evidence="5 8" id="KW-1278">Translocase</keyword>
<keyword evidence="6 8" id="KW-0408">Iron</keyword>
<feature type="binding site" evidence="8">
    <location>
        <position position="95"/>
    </location>
    <ligand>
        <name>[4Fe-4S] cluster</name>
        <dbReference type="ChEBI" id="CHEBI:49883"/>
        <label>2</label>
    </ligand>
</feature>
<dbReference type="KEGG" id="abac:LuPra_03022"/>
<comment type="subcellular location">
    <subcellularLocation>
        <location evidence="8">Cell membrane</location>
        <topology evidence="8">Peripheral membrane protein</topology>
    </subcellularLocation>
</comment>
<dbReference type="AlphaFoldDB" id="A0A143PMZ0"/>
<keyword evidence="3 8" id="KW-0479">Metal-binding</keyword>
<comment type="function">
    <text evidence="8">NDH-1 shuttles electrons from NADH, via FMN and iron-sulfur (Fe-S) centers, to quinones in the respiratory chain. The immediate electron acceptor for the enzyme in this species is believed to be ubiquinone. Couples the redox reaction to proton translocation (for every two electrons transferred, four hydrogen ions are translocated across the cytoplasmic membrane), and thus conserves the redox energy in a proton gradient.</text>
</comment>
<dbReference type="GO" id="GO:0005886">
    <property type="term" value="C:plasma membrane"/>
    <property type="evidence" value="ECO:0007669"/>
    <property type="project" value="UniProtKB-SubCell"/>
</dbReference>
<sequence>MIRPWIVGFKTTFGHMFKKPITVNYPDEKVPMFPKWRGKQVLMRDENGLEKCVACGLCAVACPADAIYLEAAENDGSVMAGPRYARTYQIHKTRCIFCGYCEEACPVSAIFMGKDYELAVYSKDDFVWDKDDLLVPMAGQAQPQATRK</sequence>
<feature type="binding site" evidence="8">
    <location>
        <position position="58"/>
    </location>
    <ligand>
        <name>[4Fe-4S] cluster</name>
        <dbReference type="ChEBI" id="CHEBI:49883"/>
        <label>1</label>
    </ligand>
</feature>
<dbReference type="InterPro" id="IPR017900">
    <property type="entry name" value="4Fe4S_Fe_S_CS"/>
</dbReference>
<evidence type="ECO:0000256" key="1">
    <source>
        <dbReference type="ARBA" id="ARBA00010277"/>
    </source>
</evidence>
<evidence type="ECO:0000256" key="8">
    <source>
        <dbReference type="HAMAP-Rule" id="MF_01351"/>
    </source>
</evidence>
<dbReference type="PANTHER" id="PTHR10849">
    <property type="entry name" value="NADH DEHYDROGENASE UBIQUINONE IRON-SULFUR PROTEIN 8, MITOCHONDRIAL"/>
    <property type="match status" value="1"/>
</dbReference>
<dbReference type="STRING" id="1855912.LuPra_03022"/>
<keyword evidence="10" id="KW-0560">Oxidoreductase</keyword>
<comment type="subunit">
    <text evidence="8">NDH-1 is composed of 14 different subunits. Subunits NuoA, H, J, K, L, M, N constitute the membrane sector of the complex.</text>
</comment>
<dbReference type="GO" id="GO:0048038">
    <property type="term" value="F:quinone binding"/>
    <property type="evidence" value="ECO:0007669"/>
    <property type="project" value="UniProtKB-KW"/>
</dbReference>
<dbReference type="RefSeq" id="WP_201792190.1">
    <property type="nucleotide sequence ID" value="NZ_CP015136.1"/>
</dbReference>
<dbReference type="NCBIfam" id="TIGR01971">
    <property type="entry name" value="NuoI"/>
    <property type="match status" value="1"/>
</dbReference>
<feature type="binding site" evidence="8">
    <location>
        <position position="52"/>
    </location>
    <ligand>
        <name>[4Fe-4S] cluster</name>
        <dbReference type="ChEBI" id="CHEBI:49883"/>
        <label>1</label>
    </ligand>
</feature>
<evidence type="ECO:0000256" key="2">
    <source>
        <dbReference type="ARBA" id="ARBA00022485"/>
    </source>
</evidence>
<dbReference type="PANTHER" id="PTHR10849:SF20">
    <property type="entry name" value="NADH DEHYDROGENASE [UBIQUINONE] IRON-SULFUR PROTEIN 8, MITOCHONDRIAL"/>
    <property type="match status" value="1"/>
</dbReference>
<proteinExistence type="inferred from homology"/>
<dbReference type="GO" id="GO:0050136">
    <property type="term" value="F:NADH dehydrogenase (quinone) (non-electrogenic) activity"/>
    <property type="evidence" value="ECO:0007669"/>
    <property type="project" value="UniProtKB-UniRule"/>
</dbReference>
<keyword evidence="8" id="KW-0874">Quinone</keyword>
<dbReference type="Proteomes" id="UP000076079">
    <property type="component" value="Chromosome"/>
</dbReference>
<dbReference type="InterPro" id="IPR017896">
    <property type="entry name" value="4Fe4S_Fe-S-bd"/>
</dbReference>
<evidence type="ECO:0000256" key="3">
    <source>
        <dbReference type="ARBA" id="ARBA00022723"/>
    </source>
</evidence>
<accession>A0A143PMZ0</accession>
<feature type="binding site" evidence="8">
    <location>
        <position position="62"/>
    </location>
    <ligand>
        <name>[4Fe-4S] cluster</name>
        <dbReference type="ChEBI" id="CHEBI:49883"/>
        <label>2</label>
    </ligand>
</feature>
<dbReference type="NCBIfam" id="NF004537">
    <property type="entry name" value="PRK05888.1-3"/>
    <property type="match status" value="1"/>
</dbReference>
<feature type="binding site" evidence="8">
    <location>
        <position position="98"/>
    </location>
    <ligand>
        <name>[4Fe-4S] cluster</name>
        <dbReference type="ChEBI" id="CHEBI:49883"/>
        <label>2</label>
    </ligand>
</feature>
<gene>
    <name evidence="10" type="primary">nqo9</name>
    <name evidence="8" type="synonym">nuoI</name>
    <name evidence="10" type="ORF">LuPra_03022</name>
</gene>
<dbReference type="GO" id="GO:0005506">
    <property type="term" value="F:iron ion binding"/>
    <property type="evidence" value="ECO:0007669"/>
    <property type="project" value="UniProtKB-UniRule"/>
</dbReference>
<reference evidence="11" key="2">
    <citation type="submission" date="2016-04" db="EMBL/GenBank/DDBJ databases">
        <title>First Complete Genome Sequence of a Subdivision 6 Acidobacterium.</title>
        <authorList>
            <person name="Huang S."/>
            <person name="Vieira S."/>
            <person name="Bunk B."/>
            <person name="Riedel T."/>
            <person name="Sproeer C."/>
            <person name="Overmann J."/>
        </authorList>
    </citation>
    <scope>NUCLEOTIDE SEQUENCE [LARGE SCALE GENOMIC DNA]</scope>
    <source>
        <strain evidence="11">DSM 100886 HEG_-6_39</strain>
    </source>
</reference>
<feature type="binding site" evidence="8">
    <location>
        <position position="101"/>
    </location>
    <ligand>
        <name>[4Fe-4S] cluster</name>
        <dbReference type="ChEBI" id="CHEBI:49883"/>
        <label>2</label>
    </ligand>
</feature>
<dbReference type="EC" id="7.1.1.-" evidence="8"/>
<dbReference type="GO" id="GO:0009060">
    <property type="term" value="P:aerobic respiration"/>
    <property type="evidence" value="ECO:0007669"/>
    <property type="project" value="TreeGrafter"/>
</dbReference>
<dbReference type="Gene3D" id="3.30.70.3270">
    <property type="match status" value="1"/>
</dbReference>
<dbReference type="PROSITE" id="PS00198">
    <property type="entry name" value="4FE4S_FER_1"/>
    <property type="match status" value="1"/>
</dbReference>
<keyword evidence="11" id="KW-1185">Reference proteome</keyword>
<dbReference type="HAMAP" id="MF_01351">
    <property type="entry name" value="NDH1_NuoI"/>
    <property type="match status" value="1"/>
</dbReference>
<comment type="catalytic activity">
    <reaction evidence="8">
        <text>a quinone + NADH + 5 H(+)(in) = a quinol + NAD(+) + 4 H(+)(out)</text>
        <dbReference type="Rhea" id="RHEA:57888"/>
        <dbReference type="ChEBI" id="CHEBI:15378"/>
        <dbReference type="ChEBI" id="CHEBI:24646"/>
        <dbReference type="ChEBI" id="CHEBI:57540"/>
        <dbReference type="ChEBI" id="CHEBI:57945"/>
        <dbReference type="ChEBI" id="CHEBI:132124"/>
    </reaction>
</comment>
<keyword evidence="7 8" id="KW-0411">Iron-sulfur</keyword>
<comment type="similarity">
    <text evidence="1 8">Belongs to the complex I 23 kDa subunit family.</text>
</comment>
<keyword evidence="8" id="KW-0520">NAD</keyword>
<dbReference type="Pfam" id="PF12838">
    <property type="entry name" value="Fer4_7"/>
    <property type="match status" value="1"/>
</dbReference>
<name>A0A143PMZ0_LUTPR</name>
<evidence type="ECO:0000256" key="5">
    <source>
        <dbReference type="ARBA" id="ARBA00022967"/>
    </source>
</evidence>
<evidence type="ECO:0000256" key="7">
    <source>
        <dbReference type="ARBA" id="ARBA00023014"/>
    </source>
</evidence>
<dbReference type="InterPro" id="IPR010226">
    <property type="entry name" value="NADH_quinone_OxRdtase_chainI"/>
</dbReference>
<keyword evidence="8" id="KW-0472">Membrane</keyword>
<dbReference type="EMBL" id="CP015136">
    <property type="protein sequence ID" value="AMY09796.1"/>
    <property type="molecule type" value="Genomic_DNA"/>
</dbReference>
<feature type="binding site" evidence="8">
    <location>
        <position position="105"/>
    </location>
    <ligand>
        <name>[4Fe-4S] cluster</name>
        <dbReference type="ChEBI" id="CHEBI:49883"/>
        <label>1</label>
    </ligand>
</feature>
<evidence type="ECO:0000313" key="10">
    <source>
        <dbReference type="EMBL" id="AMY09796.1"/>
    </source>
</evidence>
<keyword evidence="8" id="KW-0830">Ubiquinone</keyword>
<keyword evidence="4" id="KW-0677">Repeat</keyword>
<reference evidence="10 11" key="1">
    <citation type="journal article" date="2016" name="Genome Announc.">
        <title>First Complete Genome Sequence of a Subdivision 6 Acidobacterium Strain.</title>
        <authorList>
            <person name="Huang S."/>
            <person name="Vieira S."/>
            <person name="Bunk B."/>
            <person name="Riedel T."/>
            <person name="Sproer C."/>
            <person name="Overmann J."/>
        </authorList>
    </citation>
    <scope>NUCLEOTIDE SEQUENCE [LARGE SCALE GENOMIC DNA]</scope>
    <source>
        <strain evidence="11">DSM 100886 HEG_-6_39</strain>
    </source>
</reference>
<organism evidence="10 11">
    <name type="scientific">Luteitalea pratensis</name>
    <dbReference type="NCBI Taxonomy" id="1855912"/>
    <lineage>
        <taxon>Bacteria</taxon>
        <taxon>Pseudomonadati</taxon>
        <taxon>Acidobacteriota</taxon>
        <taxon>Vicinamibacteria</taxon>
        <taxon>Vicinamibacterales</taxon>
        <taxon>Vicinamibacteraceae</taxon>
        <taxon>Luteitalea</taxon>
    </lineage>
</organism>
<keyword evidence="2 8" id="KW-0004">4Fe-4S</keyword>
<dbReference type="PROSITE" id="PS51379">
    <property type="entry name" value="4FE4S_FER_2"/>
    <property type="match status" value="2"/>
</dbReference>
<feature type="domain" description="4Fe-4S ferredoxin-type" evidence="9">
    <location>
        <begin position="86"/>
        <end position="115"/>
    </location>
</feature>
<evidence type="ECO:0000313" key="11">
    <source>
        <dbReference type="Proteomes" id="UP000076079"/>
    </source>
</evidence>